<gene>
    <name evidence="3" type="ORF">GXY80_14400</name>
</gene>
<sequence>MDPSVTLVHHFLERSARLYPDKAAIVHGKTRVTYSEINIRADNLARHLLSMGVQKGDRIALLMENCVEYVISYYGIMKAGAVAAPLNSDLKPEGLRYAIDDLEARILISSSRFSKLITGSDSGIFGLTHLILKSSHQPPAASRQPPVLSFDLVVSSPRSALRTPHSALLSSDLASIIYTSGSTGGPKGVMLTHRNIVDNTFSICQYLDLTEKDIQMCVLPFFYVMGKSLLNTHFAVGGTVVVNNQFAFPATVLKEMIAEKVTGFSGVPSTFAYLLHRSPLAASCDKLSSLRYVTQAGGHMSRAIKEQLRRVLPSHAEIIIMYGATEAAARLSYLEPSRFADKMESIGKAIPGVELIVMNGRDKEAAIGEVGELMARGSNIMPGYLNKPEATDKALANGWYHTGDQAYKDEEGFFFVVGRQDDLLKVGGHRLSPQEIEDALMESGLFVEVVVLGVPDEFLGNKLVILAVPSNNSCTSNEVMSFCAGRLPKYKVPSEVRFVKNLPKKTSGKIDRKGCRALFVEVQDKQWITGINEGAR</sequence>
<feature type="domain" description="AMP-binding enzyme C-terminal" evidence="2">
    <location>
        <begin position="435"/>
        <end position="509"/>
    </location>
</feature>
<proteinExistence type="predicted"/>
<evidence type="ECO:0000259" key="2">
    <source>
        <dbReference type="Pfam" id="PF13193"/>
    </source>
</evidence>
<dbReference type="InterPro" id="IPR020845">
    <property type="entry name" value="AMP-binding_CS"/>
</dbReference>
<dbReference type="AlphaFoldDB" id="A0A971S2H6"/>
<accession>A0A971S2H6</accession>
<organism evidence="3 4">
    <name type="scientific">Syntrophorhabdus aromaticivorans</name>
    <dbReference type="NCBI Taxonomy" id="328301"/>
    <lineage>
        <taxon>Bacteria</taxon>
        <taxon>Pseudomonadati</taxon>
        <taxon>Thermodesulfobacteriota</taxon>
        <taxon>Syntrophorhabdia</taxon>
        <taxon>Syntrophorhabdales</taxon>
        <taxon>Syntrophorhabdaceae</taxon>
        <taxon>Syntrophorhabdus</taxon>
    </lineage>
</organism>
<comment type="caution">
    <text evidence="3">The sequence shown here is derived from an EMBL/GenBank/DDBJ whole genome shotgun (WGS) entry which is preliminary data.</text>
</comment>
<dbReference type="InterPro" id="IPR045851">
    <property type="entry name" value="AMP-bd_C_sf"/>
</dbReference>
<dbReference type="SUPFAM" id="SSF56801">
    <property type="entry name" value="Acetyl-CoA synthetase-like"/>
    <property type="match status" value="1"/>
</dbReference>
<evidence type="ECO:0000259" key="1">
    <source>
        <dbReference type="Pfam" id="PF00501"/>
    </source>
</evidence>
<dbReference type="PROSITE" id="PS00455">
    <property type="entry name" value="AMP_BINDING"/>
    <property type="match status" value="1"/>
</dbReference>
<reference evidence="3" key="1">
    <citation type="journal article" date="2020" name="Biotechnol. Biofuels">
        <title>New insights from the biogas microbiome by comprehensive genome-resolved metagenomics of nearly 1600 species originating from multiple anaerobic digesters.</title>
        <authorList>
            <person name="Campanaro S."/>
            <person name="Treu L."/>
            <person name="Rodriguez-R L.M."/>
            <person name="Kovalovszki A."/>
            <person name="Ziels R.M."/>
            <person name="Maus I."/>
            <person name="Zhu X."/>
            <person name="Kougias P.G."/>
            <person name="Basile A."/>
            <person name="Luo G."/>
            <person name="Schluter A."/>
            <person name="Konstantinidis K.T."/>
            <person name="Angelidaki I."/>
        </authorList>
    </citation>
    <scope>NUCLEOTIDE SEQUENCE</scope>
    <source>
        <strain evidence="3">AS06rmzACSIP_7</strain>
    </source>
</reference>
<reference evidence="3" key="2">
    <citation type="submission" date="2020-01" db="EMBL/GenBank/DDBJ databases">
        <authorList>
            <person name="Campanaro S."/>
        </authorList>
    </citation>
    <scope>NUCLEOTIDE SEQUENCE</scope>
    <source>
        <strain evidence="3">AS06rmzACSIP_7</strain>
    </source>
</reference>
<dbReference type="Gene3D" id="3.30.300.30">
    <property type="match status" value="1"/>
</dbReference>
<dbReference type="Pfam" id="PF13193">
    <property type="entry name" value="AMP-binding_C"/>
    <property type="match status" value="1"/>
</dbReference>
<protein>
    <submittedName>
        <fullName evidence="3">Acyl--CoA ligase</fullName>
    </submittedName>
</protein>
<dbReference type="PANTHER" id="PTHR43767">
    <property type="entry name" value="LONG-CHAIN-FATTY-ACID--COA LIGASE"/>
    <property type="match status" value="1"/>
</dbReference>
<dbReference type="PANTHER" id="PTHR43767:SF1">
    <property type="entry name" value="NONRIBOSOMAL PEPTIDE SYNTHASE PES1 (EUROFUNG)-RELATED"/>
    <property type="match status" value="1"/>
</dbReference>
<feature type="domain" description="AMP-dependent synthetase/ligase" evidence="1">
    <location>
        <begin position="12"/>
        <end position="385"/>
    </location>
</feature>
<dbReference type="InterPro" id="IPR042099">
    <property type="entry name" value="ANL_N_sf"/>
</dbReference>
<dbReference type="InterPro" id="IPR050237">
    <property type="entry name" value="ATP-dep_AMP-bd_enzyme"/>
</dbReference>
<dbReference type="EMBL" id="JAAYEE010000277">
    <property type="protein sequence ID" value="NLW36649.1"/>
    <property type="molecule type" value="Genomic_DNA"/>
</dbReference>
<evidence type="ECO:0000313" key="4">
    <source>
        <dbReference type="Proteomes" id="UP000777265"/>
    </source>
</evidence>
<evidence type="ECO:0000313" key="3">
    <source>
        <dbReference type="EMBL" id="NLW36649.1"/>
    </source>
</evidence>
<keyword evidence="3" id="KW-0436">Ligase</keyword>
<dbReference type="Proteomes" id="UP000777265">
    <property type="component" value="Unassembled WGS sequence"/>
</dbReference>
<dbReference type="GO" id="GO:0016878">
    <property type="term" value="F:acid-thiol ligase activity"/>
    <property type="evidence" value="ECO:0007669"/>
    <property type="project" value="UniProtKB-ARBA"/>
</dbReference>
<dbReference type="InterPro" id="IPR025110">
    <property type="entry name" value="AMP-bd_C"/>
</dbReference>
<name>A0A971S2H6_9BACT</name>
<dbReference type="Pfam" id="PF00501">
    <property type="entry name" value="AMP-binding"/>
    <property type="match status" value="1"/>
</dbReference>
<dbReference type="Gene3D" id="3.40.50.12780">
    <property type="entry name" value="N-terminal domain of ligase-like"/>
    <property type="match status" value="1"/>
</dbReference>
<dbReference type="InterPro" id="IPR000873">
    <property type="entry name" value="AMP-dep_synth/lig_dom"/>
</dbReference>